<feature type="transmembrane region" description="Helical" evidence="1">
    <location>
        <begin position="54"/>
        <end position="74"/>
    </location>
</feature>
<keyword evidence="3" id="KW-1185">Reference proteome</keyword>
<proteinExistence type="predicted"/>
<keyword evidence="1" id="KW-1133">Transmembrane helix</keyword>
<evidence type="ECO:0000256" key="1">
    <source>
        <dbReference type="SAM" id="Phobius"/>
    </source>
</evidence>
<evidence type="ECO:0000313" key="3">
    <source>
        <dbReference type="Proteomes" id="UP000252008"/>
    </source>
</evidence>
<dbReference type="RefSeq" id="WP_083143337.1">
    <property type="nucleotide sequence ID" value="NZ_MVID01000007.1"/>
</dbReference>
<keyword evidence="1" id="KW-0472">Membrane</keyword>
<protein>
    <submittedName>
        <fullName evidence="2">Uncharacterized protein</fullName>
    </submittedName>
</protein>
<keyword evidence="1" id="KW-0812">Transmembrane</keyword>
<reference evidence="2 3" key="1">
    <citation type="submission" date="2018-05" db="EMBL/GenBank/DDBJ databases">
        <authorList>
            <consortium name="IHU Genomes"/>
        </authorList>
    </citation>
    <scope>NUCLEOTIDE SEQUENCE [LARGE SCALE GENOMIC DNA]</scope>
    <source>
        <strain evidence="2 3">P7335</strain>
    </source>
</reference>
<sequence length="76" mass="7879">MTTAEQFHAAAPRPASTISIAGVEWPTYKVVALLVGFLTFAVVALVTAHMTPAVLTAAAMATLIWAGGGLVNSLRR</sequence>
<name>A0A375YLB6_MYCPF</name>
<evidence type="ECO:0000313" key="2">
    <source>
        <dbReference type="EMBL" id="SRX81902.1"/>
    </source>
</evidence>
<dbReference type="AlphaFoldDB" id="A0A375YLB6"/>
<dbReference type="Proteomes" id="UP000252008">
    <property type="component" value="Unassembled WGS sequence"/>
</dbReference>
<organism evidence="2 3">
    <name type="scientific">Mycolicibacterium parafortuitum</name>
    <name type="common">Mycobacterium parafortuitum</name>
    <dbReference type="NCBI Taxonomy" id="39692"/>
    <lineage>
        <taxon>Bacteria</taxon>
        <taxon>Bacillati</taxon>
        <taxon>Actinomycetota</taxon>
        <taxon>Actinomycetes</taxon>
        <taxon>Mycobacteriales</taxon>
        <taxon>Mycobacteriaceae</taxon>
        <taxon>Mycolicibacterium</taxon>
    </lineage>
</organism>
<accession>A0A375YLB6</accession>
<dbReference type="EMBL" id="UEGS01000001">
    <property type="protein sequence ID" value="SRX81902.1"/>
    <property type="molecule type" value="Genomic_DNA"/>
</dbReference>
<gene>
    <name evidence="2" type="ORF">MPP7335_03658</name>
</gene>
<feature type="transmembrane region" description="Helical" evidence="1">
    <location>
        <begin position="30"/>
        <end position="48"/>
    </location>
</feature>